<evidence type="ECO:0000313" key="2">
    <source>
        <dbReference type="Proteomes" id="UP001140066"/>
    </source>
</evidence>
<keyword evidence="2" id="KW-1185">Reference proteome</keyword>
<gene>
    <name evidence="1" type="ORF">GGI18_005565</name>
</gene>
<evidence type="ECO:0000313" key="1">
    <source>
        <dbReference type="EMBL" id="KAJ2768573.1"/>
    </source>
</evidence>
<comment type="caution">
    <text evidence="1">The sequence shown here is derived from an EMBL/GenBank/DDBJ whole genome shotgun (WGS) entry which is preliminary data.</text>
</comment>
<organism evidence="1 2">
    <name type="scientific">Coemansia linderi</name>
    <dbReference type="NCBI Taxonomy" id="2663919"/>
    <lineage>
        <taxon>Eukaryota</taxon>
        <taxon>Fungi</taxon>
        <taxon>Fungi incertae sedis</taxon>
        <taxon>Zoopagomycota</taxon>
        <taxon>Kickxellomycotina</taxon>
        <taxon>Kickxellomycetes</taxon>
        <taxon>Kickxellales</taxon>
        <taxon>Kickxellaceae</taxon>
        <taxon>Coemansia</taxon>
    </lineage>
</organism>
<proteinExistence type="predicted"/>
<dbReference type="EMBL" id="JANBUK010003186">
    <property type="protein sequence ID" value="KAJ2768573.1"/>
    <property type="molecule type" value="Genomic_DNA"/>
</dbReference>
<dbReference type="Proteomes" id="UP001140066">
    <property type="component" value="Unassembled WGS sequence"/>
</dbReference>
<protein>
    <submittedName>
        <fullName evidence="1">Uncharacterized protein</fullName>
    </submittedName>
</protein>
<sequence length="109" mass="12239">MECHHAIVERFQILHRDLFDNNILVVREKGTVRGLLIDFDCAIDISEGTEDGRGEMTGTLLFMSLNNLTYSNVKRTNLDDGESLLYLLCWYATIGLGTKEGRSKTKGGL</sequence>
<name>A0ACC1JWG6_9FUNG</name>
<reference evidence="1" key="1">
    <citation type="submission" date="2022-07" db="EMBL/GenBank/DDBJ databases">
        <title>Phylogenomic reconstructions and comparative analyses of Kickxellomycotina fungi.</title>
        <authorList>
            <person name="Reynolds N.K."/>
            <person name="Stajich J.E."/>
            <person name="Barry K."/>
            <person name="Grigoriev I.V."/>
            <person name="Crous P."/>
            <person name="Smith M.E."/>
        </authorList>
    </citation>
    <scope>NUCLEOTIDE SEQUENCE</scope>
    <source>
        <strain evidence="1">BCRC 34191</strain>
    </source>
</reference>
<accession>A0ACC1JWG6</accession>